<dbReference type="GO" id="GO:0005829">
    <property type="term" value="C:cytosol"/>
    <property type="evidence" value="ECO:0007669"/>
    <property type="project" value="TreeGrafter"/>
</dbReference>
<evidence type="ECO:0000259" key="1">
    <source>
        <dbReference type="PROSITE" id="PS50851"/>
    </source>
</evidence>
<dbReference type="GO" id="GO:0006935">
    <property type="term" value="P:chemotaxis"/>
    <property type="evidence" value="ECO:0007669"/>
    <property type="project" value="InterPro"/>
</dbReference>
<name>A0A0V7ZUL6_9CYAN</name>
<evidence type="ECO:0000313" key="3">
    <source>
        <dbReference type="EMBL" id="KST68320.1"/>
    </source>
</evidence>
<gene>
    <name evidence="2" type="ORF">BC008_00675</name>
    <name evidence="3" type="ORF">BC008_00740</name>
</gene>
<dbReference type="Gene3D" id="2.40.50.180">
    <property type="entry name" value="CheA-289, Domain 4"/>
    <property type="match status" value="1"/>
</dbReference>
<feature type="domain" description="CheW-like" evidence="1">
    <location>
        <begin position="1"/>
        <end position="150"/>
    </location>
</feature>
<protein>
    <submittedName>
        <fullName evidence="3">Chemotaxis protein CheW</fullName>
    </submittedName>
</protein>
<dbReference type="PROSITE" id="PS50851">
    <property type="entry name" value="CHEW"/>
    <property type="match status" value="1"/>
</dbReference>
<evidence type="ECO:0000313" key="2">
    <source>
        <dbReference type="EMBL" id="KST68308.1"/>
    </source>
</evidence>
<sequence>MLFLLLNIDDKRYALESQQVVEVLPLVILETLPHTPEYIAGVFNYRGRIVPVIDLCQLIRGKPCCEHLSTRIILTNYNNDEGDNSSESATSHVFGLMAERVVETLRKSDAELIDPNIQIDAAAYLGKMIVDDQDTIQCIDLDCLLSKVERMHFLPQAK</sequence>
<dbReference type="EMBL" id="LMTZ01000068">
    <property type="protein sequence ID" value="KST68308.1"/>
    <property type="molecule type" value="Genomic_DNA"/>
</dbReference>
<keyword evidence="4" id="KW-1185">Reference proteome</keyword>
<dbReference type="Gene3D" id="2.30.30.40">
    <property type="entry name" value="SH3 Domains"/>
    <property type="match status" value="1"/>
</dbReference>
<reference evidence="3 4" key="1">
    <citation type="journal article" date="2015" name="Genome Announc.">
        <title>Draft Genome of the Euendolithic (true boring) Cyanobacterium Mastigocoleus testarum strain BC008.</title>
        <authorList>
            <person name="Guida B.S."/>
            <person name="Garcia-Pichel F."/>
        </authorList>
    </citation>
    <scope>NUCLEOTIDE SEQUENCE [LARGE SCALE GENOMIC DNA]</scope>
    <source>
        <strain evidence="3 4">BC008</strain>
    </source>
</reference>
<dbReference type="SMART" id="SM00260">
    <property type="entry name" value="CheW"/>
    <property type="match status" value="1"/>
</dbReference>
<dbReference type="OrthoDB" id="9794382at2"/>
<dbReference type="EMBL" id="LMTZ01000067">
    <property type="protein sequence ID" value="KST68320.1"/>
    <property type="molecule type" value="Genomic_DNA"/>
</dbReference>
<dbReference type="SUPFAM" id="SSF50341">
    <property type="entry name" value="CheW-like"/>
    <property type="match status" value="1"/>
</dbReference>
<dbReference type="AlphaFoldDB" id="A0A0V7ZUL6"/>
<proteinExistence type="predicted"/>
<dbReference type="Pfam" id="PF01584">
    <property type="entry name" value="CheW"/>
    <property type="match status" value="1"/>
</dbReference>
<dbReference type="InterPro" id="IPR036061">
    <property type="entry name" value="CheW-like_dom_sf"/>
</dbReference>
<dbReference type="PANTHER" id="PTHR22617">
    <property type="entry name" value="CHEMOTAXIS SENSOR HISTIDINE KINASE-RELATED"/>
    <property type="match status" value="1"/>
</dbReference>
<comment type="caution">
    <text evidence="3">The sequence shown here is derived from an EMBL/GenBank/DDBJ whole genome shotgun (WGS) entry which is preliminary data.</text>
</comment>
<dbReference type="InterPro" id="IPR039315">
    <property type="entry name" value="CheW"/>
</dbReference>
<accession>A0A0V7ZUL6</accession>
<dbReference type="InterPro" id="IPR002545">
    <property type="entry name" value="CheW-lke_dom"/>
</dbReference>
<dbReference type="PANTHER" id="PTHR22617:SF43">
    <property type="entry name" value="PROTEIN PILI"/>
    <property type="match status" value="1"/>
</dbReference>
<organism evidence="3 4">
    <name type="scientific">Mastigocoleus testarum BC008</name>
    <dbReference type="NCBI Taxonomy" id="371196"/>
    <lineage>
        <taxon>Bacteria</taxon>
        <taxon>Bacillati</taxon>
        <taxon>Cyanobacteriota</taxon>
        <taxon>Cyanophyceae</taxon>
        <taxon>Nostocales</taxon>
        <taxon>Hapalosiphonaceae</taxon>
        <taxon>Mastigocoleus</taxon>
    </lineage>
</organism>
<evidence type="ECO:0000313" key="4">
    <source>
        <dbReference type="Proteomes" id="UP000053372"/>
    </source>
</evidence>
<dbReference type="Proteomes" id="UP000053372">
    <property type="component" value="Unassembled WGS sequence"/>
</dbReference>
<dbReference type="GO" id="GO:0007165">
    <property type="term" value="P:signal transduction"/>
    <property type="evidence" value="ECO:0007669"/>
    <property type="project" value="InterPro"/>
</dbReference>